<name>A0A501PRR2_9PROT</name>
<gene>
    <name evidence="10" type="ORF">FIV46_02320</name>
</gene>
<protein>
    <submittedName>
        <fullName evidence="10">Tetratricopeptide repeat protein</fullName>
    </submittedName>
</protein>
<evidence type="ECO:0000256" key="6">
    <source>
        <dbReference type="ARBA" id="ARBA00023136"/>
    </source>
</evidence>
<feature type="transmembrane region" description="Helical" evidence="8">
    <location>
        <begin position="28"/>
        <end position="46"/>
    </location>
</feature>
<dbReference type="InterPro" id="IPR018704">
    <property type="entry name" value="SecYEG/CpoB_TPR"/>
</dbReference>
<keyword evidence="4 8" id="KW-0812">Transmembrane</keyword>
<sequence length="214" mass="23977">MSEEFIREVDEDLRHQQLATFWKSYGKYIIATAVAIVLFVAGSQGYKKYTESKYLEVADQYTKALENIQSGNQQQALAALKALADQDVEGYKVLSAMQRAAIHLNNGEKTLAVGILENLSKSSGVSDFYKDLASLQAATILMDEATYEETTARLEPLLERGNEMRYLARELLAMSAIQNGDTEKAKVLLRELSEDLETPEQVKFRANQLLTVIE</sequence>
<keyword evidence="3" id="KW-1003">Cell membrane</keyword>
<reference evidence="11" key="1">
    <citation type="submission" date="2019-06" db="EMBL/GenBank/DDBJ databases">
        <title>The complete genome of Emcibacter congregatus ZYLT.</title>
        <authorList>
            <person name="Zhao Z."/>
        </authorList>
    </citation>
    <scope>NUCLEOTIDE SEQUENCE [LARGE SCALE GENOMIC DNA]</scope>
    <source>
        <strain evidence="11">MCCC 1A06723</strain>
    </source>
</reference>
<evidence type="ECO:0000313" key="11">
    <source>
        <dbReference type="Proteomes" id="UP000319148"/>
    </source>
</evidence>
<keyword evidence="6 8" id="KW-0472">Membrane</keyword>
<dbReference type="Pfam" id="PF09976">
    <property type="entry name" value="TPR_21"/>
    <property type="match status" value="1"/>
</dbReference>
<dbReference type="EMBL" id="VFIY01000004">
    <property type="protein sequence ID" value="TPD62935.1"/>
    <property type="molecule type" value="Genomic_DNA"/>
</dbReference>
<organism evidence="10 11">
    <name type="scientific">Emcibacter nanhaiensis</name>
    <dbReference type="NCBI Taxonomy" id="1505037"/>
    <lineage>
        <taxon>Bacteria</taxon>
        <taxon>Pseudomonadati</taxon>
        <taxon>Pseudomonadota</taxon>
        <taxon>Alphaproteobacteria</taxon>
        <taxon>Emcibacterales</taxon>
        <taxon>Emcibacteraceae</taxon>
        <taxon>Emcibacter</taxon>
    </lineage>
</organism>
<dbReference type="RefSeq" id="WP_139938185.1">
    <property type="nucleotide sequence ID" value="NZ_JBHSYP010000022.1"/>
</dbReference>
<evidence type="ECO:0000256" key="2">
    <source>
        <dbReference type="ARBA" id="ARBA00004236"/>
    </source>
</evidence>
<comment type="caution">
    <text evidence="10">The sequence shown here is derived from an EMBL/GenBank/DDBJ whole genome shotgun (WGS) entry which is preliminary data.</text>
</comment>
<dbReference type="InterPro" id="IPR026039">
    <property type="entry name" value="YfgM"/>
</dbReference>
<dbReference type="GO" id="GO:0044877">
    <property type="term" value="F:protein-containing complex binding"/>
    <property type="evidence" value="ECO:0007669"/>
    <property type="project" value="InterPro"/>
</dbReference>
<dbReference type="GO" id="GO:0005886">
    <property type="term" value="C:plasma membrane"/>
    <property type="evidence" value="ECO:0007669"/>
    <property type="project" value="UniProtKB-SubCell"/>
</dbReference>
<evidence type="ECO:0000256" key="1">
    <source>
        <dbReference type="ARBA" id="ARBA00004167"/>
    </source>
</evidence>
<keyword evidence="7" id="KW-0143">Chaperone</keyword>
<dbReference type="OrthoDB" id="7173339at2"/>
<accession>A0A501PRR2</accession>
<dbReference type="Proteomes" id="UP000319148">
    <property type="component" value="Unassembled WGS sequence"/>
</dbReference>
<evidence type="ECO:0000256" key="3">
    <source>
        <dbReference type="ARBA" id="ARBA00022475"/>
    </source>
</evidence>
<evidence type="ECO:0000256" key="4">
    <source>
        <dbReference type="ARBA" id="ARBA00022692"/>
    </source>
</evidence>
<keyword evidence="5 8" id="KW-1133">Transmembrane helix</keyword>
<evidence type="ECO:0000256" key="5">
    <source>
        <dbReference type="ARBA" id="ARBA00022989"/>
    </source>
</evidence>
<evidence type="ECO:0000256" key="8">
    <source>
        <dbReference type="SAM" id="Phobius"/>
    </source>
</evidence>
<proteinExistence type="predicted"/>
<dbReference type="AlphaFoldDB" id="A0A501PRR2"/>
<evidence type="ECO:0000256" key="7">
    <source>
        <dbReference type="ARBA" id="ARBA00023186"/>
    </source>
</evidence>
<evidence type="ECO:0000313" key="10">
    <source>
        <dbReference type="EMBL" id="TPD62935.1"/>
    </source>
</evidence>
<dbReference type="PANTHER" id="PTHR38035:SF1">
    <property type="entry name" value="ANCILLARY SECYEG TRANSLOCON SUBUNIT"/>
    <property type="match status" value="1"/>
</dbReference>
<dbReference type="PANTHER" id="PTHR38035">
    <property type="entry name" value="UPF0070 PROTEIN YFGM"/>
    <property type="match status" value="1"/>
</dbReference>
<comment type="subcellular location">
    <subcellularLocation>
        <location evidence="2">Cell membrane</location>
    </subcellularLocation>
    <subcellularLocation>
        <location evidence="1">Membrane</location>
        <topology evidence="1">Single-pass membrane protein</topology>
    </subcellularLocation>
</comment>
<feature type="domain" description="Ancillary SecYEG translocon subunit/Cell division coordinator CpoB TPR" evidence="9">
    <location>
        <begin position="20"/>
        <end position="156"/>
    </location>
</feature>
<keyword evidence="11" id="KW-1185">Reference proteome</keyword>
<evidence type="ECO:0000259" key="9">
    <source>
        <dbReference type="Pfam" id="PF09976"/>
    </source>
</evidence>